<evidence type="ECO:0000313" key="2">
    <source>
        <dbReference type="Proteomes" id="UP000663846"/>
    </source>
</evidence>
<proteinExistence type="predicted"/>
<reference evidence="1" key="1">
    <citation type="submission" date="2021-01" db="EMBL/GenBank/DDBJ databases">
        <authorList>
            <person name="Kaushik A."/>
        </authorList>
    </citation>
    <scope>NUCLEOTIDE SEQUENCE</scope>
    <source>
        <strain evidence="1">AG1-1C</strain>
    </source>
</reference>
<dbReference type="EMBL" id="CAJMWS010000134">
    <property type="protein sequence ID" value="CAE6370706.1"/>
    <property type="molecule type" value="Genomic_DNA"/>
</dbReference>
<dbReference type="PANTHER" id="PTHR33835:SF1">
    <property type="entry name" value="METALLO-BETA-LACTAMASE DOMAIN-CONTAINING PROTEIN"/>
    <property type="match status" value="1"/>
</dbReference>
<dbReference type="AlphaFoldDB" id="A0A8H2WE88"/>
<evidence type="ECO:0000313" key="1">
    <source>
        <dbReference type="EMBL" id="CAE6370706.1"/>
    </source>
</evidence>
<name>A0A8H2WE88_9AGAM</name>
<dbReference type="InterPro" id="IPR025638">
    <property type="entry name" value="DUF4336"/>
</dbReference>
<organism evidence="1 2">
    <name type="scientific">Rhizoctonia solani</name>
    <dbReference type="NCBI Taxonomy" id="456999"/>
    <lineage>
        <taxon>Eukaryota</taxon>
        <taxon>Fungi</taxon>
        <taxon>Dikarya</taxon>
        <taxon>Basidiomycota</taxon>
        <taxon>Agaricomycotina</taxon>
        <taxon>Agaricomycetes</taxon>
        <taxon>Cantharellales</taxon>
        <taxon>Ceratobasidiaceae</taxon>
        <taxon>Rhizoctonia</taxon>
    </lineage>
</organism>
<protein>
    <submittedName>
        <fullName evidence="1">Uncharacterized protein</fullName>
    </submittedName>
</protein>
<comment type="caution">
    <text evidence="1">The sequence shown here is derived from an EMBL/GenBank/DDBJ whole genome shotgun (WGS) entry which is preliminary data.</text>
</comment>
<dbReference type="PANTHER" id="PTHR33835">
    <property type="entry name" value="YALI0C07656P"/>
    <property type="match status" value="1"/>
</dbReference>
<accession>A0A8H2WE88</accession>
<sequence length="116" mass="12918">MSDLVIREVIQNIWTFSKPFARFGIFPVGGRSTAVRLQSGDVWVLASTPLDGETKAKLKELGPVKYICGADAVHHLFLGQYKQEYPNAKMIGVASLVEKKKKEFQFDGGKYNSARP</sequence>
<gene>
    <name evidence="1" type="ORF">RDB_LOCUS25669</name>
</gene>
<dbReference type="Proteomes" id="UP000663846">
    <property type="component" value="Unassembled WGS sequence"/>
</dbReference>